<reference evidence="2" key="4">
    <citation type="submission" date="2025-09" db="UniProtKB">
        <authorList>
            <consortium name="Ensembl"/>
        </authorList>
    </citation>
    <scope>IDENTIFICATION</scope>
</reference>
<feature type="region of interest" description="Disordered" evidence="1">
    <location>
        <begin position="1"/>
        <end position="104"/>
    </location>
</feature>
<organism evidence="2 3">
    <name type="scientific">Ciona intestinalis</name>
    <name type="common">Transparent sea squirt</name>
    <name type="synonym">Ascidia intestinalis</name>
    <dbReference type="NCBI Taxonomy" id="7719"/>
    <lineage>
        <taxon>Eukaryota</taxon>
        <taxon>Metazoa</taxon>
        <taxon>Chordata</taxon>
        <taxon>Tunicata</taxon>
        <taxon>Ascidiacea</taxon>
        <taxon>Phlebobranchia</taxon>
        <taxon>Cionidae</taxon>
        <taxon>Ciona</taxon>
    </lineage>
</organism>
<sequence length="126" mass="13457">MPSPSTTVFEHETTNSPIQVEDPDEISLEGDGVVSEENERETPGANEEENVREREERPAISENSNRSTEQGNLAEPQIVQQPSPAKQSGNVNTAGHGGGRGGADANKISFILVAMTTLIMPLVVGF</sequence>
<accession>F6SAU7</accession>
<feature type="compositionally biased region" description="Polar residues" evidence="1">
    <location>
        <begin position="78"/>
        <end position="88"/>
    </location>
</feature>
<dbReference type="InParanoid" id="F6SAU7"/>
<feature type="compositionally biased region" description="Acidic residues" evidence="1">
    <location>
        <begin position="21"/>
        <end position="39"/>
    </location>
</feature>
<proteinExistence type="predicted"/>
<evidence type="ECO:0000256" key="1">
    <source>
        <dbReference type="SAM" id="MobiDB-lite"/>
    </source>
</evidence>
<dbReference type="AlphaFoldDB" id="F6SAU7"/>
<keyword evidence="3" id="KW-1185">Reference proteome</keyword>
<dbReference type="Ensembl" id="ENSCINT00000014378.3">
    <property type="protein sequence ID" value="ENSCINP00000014378.3"/>
    <property type="gene ID" value="ENSCING00000006998.3"/>
</dbReference>
<evidence type="ECO:0000313" key="3">
    <source>
        <dbReference type="Proteomes" id="UP000008144"/>
    </source>
</evidence>
<protein>
    <submittedName>
        <fullName evidence="2">Uncharacterized protein</fullName>
    </submittedName>
</protein>
<feature type="compositionally biased region" description="Polar residues" evidence="1">
    <location>
        <begin position="61"/>
        <end position="71"/>
    </location>
</feature>
<feature type="compositionally biased region" description="Basic and acidic residues" evidence="1">
    <location>
        <begin position="49"/>
        <end position="59"/>
    </location>
</feature>
<evidence type="ECO:0000313" key="2">
    <source>
        <dbReference type="Ensembl" id="ENSCINP00000014378.3"/>
    </source>
</evidence>
<dbReference type="EMBL" id="EAAA01000421">
    <property type="status" value="NOT_ANNOTATED_CDS"/>
    <property type="molecule type" value="Genomic_DNA"/>
</dbReference>
<feature type="compositionally biased region" description="Polar residues" evidence="1">
    <location>
        <begin position="1"/>
        <end position="18"/>
    </location>
</feature>
<reference evidence="2" key="3">
    <citation type="submission" date="2025-08" db="UniProtKB">
        <authorList>
            <consortium name="Ensembl"/>
        </authorList>
    </citation>
    <scope>IDENTIFICATION</scope>
</reference>
<reference evidence="2" key="2">
    <citation type="journal article" date="2008" name="Genome Biol.">
        <title>Improved genome assembly and evidence-based global gene model set for the chordate Ciona intestinalis: new insight into intron and operon populations.</title>
        <authorList>
            <person name="Satou Y."/>
            <person name="Mineta K."/>
            <person name="Ogasawara M."/>
            <person name="Sasakura Y."/>
            <person name="Shoguchi E."/>
            <person name="Ueno K."/>
            <person name="Yamada L."/>
            <person name="Matsumoto J."/>
            <person name="Wasserscheid J."/>
            <person name="Dewar K."/>
            <person name="Wiley G.B."/>
            <person name="Macmil S.L."/>
            <person name="Roe B.A."/>
            <person name="Zeller R.W."/>
            <person name="Hastings K.E."/>
            <person name="Lemaire P."/>
            <person name="Lindquist E."/>
            <person name="Endo T."/>
            <person name="Hotta K."/>
            <person name="Inaba K."/>
        </authorList>
    </citation>
    <scope>NUCLEOTIDE SEQUENCE [LARGE SCALE GENOMIC DNA]</scope>
    <source>
        <strain evidence="2">wild type</strain>
    </source>
</reference>
<dbReference type="Proteomes" id="UP000008144">
    <property type="component" value="Chromosome 1"/>
</dbReference>
<dbReference type="HOGENOM" id="CLU_1980823_0_0_1"/>
<name>F6SAU7_CIOIN</name>
<reference evidence="3" key="1">
    <citation type="journal article" date="2002" name="Science">
        <title>The draft genome of Ciona intestinalis: insights into chordate and vertebrate origins.</title>
        <authorList>
            <person name="Dehal P."/>
            <person name="Satou Y."/>
            <person name="Campbell R.K."/>
            <person name="Chapman J."/>
            <person name="Degnan B."/>
            <person name="De Tomaso A."/>
            <person name="Davidson B."/>
            <person name="Di Gregorio A."/>
            <person name="Gelpke M."/>
            <person name="Goodstein D.M."/>
            <person name="Harafuji N."/>
            <person name="Hastings K.E."/>
            <person name="Ho I."/>
            <person name="Hotta K."/>
            <person name="Huang W."/>
            <person name="Kawashima T."/>
            <person name="Lemaire P."/>
            <person name="Martinez D."/>
            <person name="Meinertzhagen I.A."/>
            <person name="Necula S."/>
            <person name="Nonaka M."/>
            <person name="Putnam N."/>
            <person name="Rash S."/>
            <person name="Saiga H."/>
            <person name="Satake M."/>
            <person name="Terry A."/>
            <person name="Yamada L."/>
            <person name="Wang H.G."/>
            <person name="Awazu S."/>
            <person name="Azumi K."/>
            <person name="Boore J."/>
            <person name="Branno M."/>
            <person name="Chin-Bow S."/>
            <person name="DeSantis R."/>
            <person name="Doyle S."/>
            <person name="Francino P."/>
            <person name="Keys D.N."/>
            <person name="Haga S."/>
            <person name="Hayashi H."/>
            <person name="Hino K."/>
            <person name="Imai K.S."/>
            <person name="Inaba K."/>
            <person name="Kano S."/>
            <person name="Kobayashi K."/>
            <person name="Kobayashi M."/>
            <person name="Lee B.I."/>
            <person name="Makabe K.W."/>
            <person name="Manohar C."/>
            <person name="Matassi G."/>
            <person name="Medina M."/>
            <person name="Mochizuki Y."/>
            <person name="Mount S."/>
            <person name="Morishita T."/>
            <person name="Miura S."/>
            <person name="Nakayama A."/>
            <person name="Nishizaka S."/>
            <person name="Nomoto H."/>
            <person name="Ohta F."/>
            <person name="Oishi K."/>
            <person name="Rigoutsos I."/>
            <person name="Sano M."/>
            <person name="Sasaki A."/>
            <person name="Sasakura Y."/>
            <person name="Shoguchi E."/>
            <person name="Shin-i T."/>
            <person name="Spagnuolo A."/>
            <person name="Stainier D."/>
            <person name="Suzuki M.M."/>
            <person name="Tassy O."/>
            <person name="Takatori N."/>
            <person name="Tokuoka M."/>
            <person name="Yagi K."/>
            <person name="Yoshizaki F."/>
            <person name="Wada S."/>
            <person name="Zhang C."/>
            <person name="Hyatt P.D."/>
            <person name="Larimer F."/>
            <person name="Detter C."/>
            <person name="Doggett N."/>
            <person name="Glavina T."/>
            <person name="Hawkins T."/>
            <person name="Richardson P."/>
            <person name="Lucas S."/>
            <person name="Kohara Y."/>
            <person name="Levine M."/>
            <person name="Satoh N."/>
            <person name="Rokhsar D.S."/>
        </authorList>
    </citation>
    <scope>NUCLEOTIDE SEQUENCE [LARGE SCALE GENOMIC DNA]</scope>
</reference>